<name>A0ABS6Z460_9ACTN</name>
<dbReference type="InterPro" id="IPR057170">
    <property type="entry name" value="DUF7848"/>
</dbReference>
<proteinExistence type="predicted"/>
<evidence type="ECO:0000313" key="2">
    <source>
        <dbReference type="EMBL" id="MBW5481505.1"/>
    </source>
</evidence>
<organism evidence="2 3">
    <name type="scientific">Streptomyces bambusae</name>
    <dbReference type="NCBI Taxonomy" id="1550616"/>
    <lineage>
        <taxon>Bacteria</taxon>
        <taxon>Bacillati</taxon>
        <taxon>Actinomycetota</taxon>
        <taxon>Actinomycetes</taxon>
        <taxon>Kitasatosporales</taxon>
        <taxon>Streptomycetaceae</taxon>
        <taxon>Streptomyces</taxon>
    </lineage>
</organism>
<dbReference type="RefSeq" id="WP_219665423.1">
    <property type="nucleotide sequence ID" value="NZ_WTFF01000024.1"/>
</dbReference>
<dbReference type="Pfam" id="PF25232">
    <property type="entry name" value="DUF7848"/>
    <property type="match status" value="1"/>
</dbReference>
<keyword evidence="3" id="KW-1185">Reference proteome</keyword>
<feature type="domain" description="DUF7848" evidence="1">
    <location>
        <begin position="3"/>
        <end position="64"/>
    </location>
</feature>
<gene>
    <name evidence="2" type="ORF">GPJ59_06300</name>
</gene>
<accession>A0ABS6Z460</accession>
<evidence type="ECO:0000259" key="1">
    <source>
        <dbReference type="Pfam" id="PF25232"/>
    </source>
</evidence>
<evidence type="ECO:0000313" key="3">
    <source>
        <dbReference type="Proteomes" id="UP000812013"/>
    </source>
</evidence>
<protein>
    <recommendedName>
        <fullName evidence="1">DUF7848 domain-containing protein</fullName>
    </recommendedName>
</protein>
<sequence length="67" mass="7286">MTAWLLTPDRTGTGAIYEVECTSCHAGSGPGDEEQGAAVWALRHARGTGHTGYRRIVTDFQRALRPE</sequence>
<reference evidence="2 3" key="1">
    <citation type="submission" date="2019-12" db="EMBL/GenBank/DDBJ databases">
        <title>Genome sequence of Streptomyces bambusae.</title>
        <authorList>
            <person name="Bansal K."/>
            <person name="Choksket S."/>
            <person name="Korpole S."/>
            <person name="Patil P.B."/>
        </authorList>
    </citation>
    <scope>NUCLEOTIDE SEQUENCE [LARGE SCALE GENOMIC DNA]</scope>
    <source>
        <strain evidence="2 3">SK60</strain>
    </source>
</reference>
<dbReference type="Proteomes" id="UP000812013">
    <property type="component" value="Unassembled WGS sequence"/>
</dbReference>
<comment type="caution">
    <text evidence="2">The sequence shown here is derived from an EMBL/GenBank/DDBJ whole genome shotgun (WGS) entry which is preliminary data.</text>
</comment>
<dbReference type="EMBL" id="WTFF01000024">
    <property type="protein sequence ID" value="MBW5481505.1"/>
    <property type="molecule type" value="Genomic_DNA"/>
</dbReference>